<feature type="domain" description="R3H-associated N-terminal" evidence="2">
    <location>
        <begin position="132"/>
        <end position="222"/>
    </location>
</feature>
<dbReference type="SUPFAM" id="SSF82708">
    <property type="entry name" value="R3H domain"/>
    <property type="match status" value="1"/>
</dbReference>
<reference evidence="3" key="1">
    <citation type="journal article" date="2021" name="Nat. Commun.">
        <title>Genetic determinants of endophytism in the Arabidopsis root mycobiome.</title>
        <authorList>
            <person name="Mesny F."/>
            <person name="Miyauchi S."/>
            <person name="Thiergart T."/>
            <person name="Pickel B."/>
            <person name="Atanasova L."/>
            <person name="Karlsson M."/>
            <person name="Huettel B."/>
            <person name="Barry K.W."/>
            <person name="Haridas S."/>
            <person name="Chen C."/>
            <person name="Bauer D."/>
            <person name="Andreopoulos W."/>
            <person name="Pangilinan J."/>
            <person name="LaButti K."/>
            <person name="Riley R."/>
            <person name="Lipzen A."/>
            <person name="Clum A."/>
            <person name="Drula E."/>
            <person name="Henrissat B."/>
            <person name="Kohler A."/>
            <person name="Grigoriev I.V."/>
            <person name="Martin F.M."/>
            <person name="Hacquard S."/>
        </authorList>
    </citation>
    <scope>NUCLEOTIDE SEQUENCE</scope>
    <source>
        <strain evidence="3">MPI-CAGE-CH-0230</strain>
    </source>
</reference>
<dbReference type="OrthoDB" id="10256743at2759"/>
<dbReference type="EMBL" id="JAGTJQ010000003">
    <property type="protein sequence ID" value="KAH7035549.1"/>
    <property type="molecule type" value="Genomic_DNA"/>
</dbReference>
<dbReference type="RefSeq" id="XP_046015642.1">
    <property type="nucleotide sequence ID" value="XM_046163619.1"/>
</dbReference>
<protein>
    <submittedName>
        <fullName evidence="3">R3H-associated N-terminal domain-containing protein</fullName>
    </submittedName>
</protein>
<evidence type="ECO:0000313" key="4">
    <source>
        <dbReference type="Proteomes" id="UP000756346"/>
    </source>
</evidence>
<dbReference type="Proteomes" id="UP000756346">
    <property type="component" value="Unassembled WGS sequence"/>
</dbReference>
<evidence type="ECO:0000313" key="3">
    <source>
        <dbReference type="EMBL" id="KAH7035549.1"/>
    </source>
</evidence>
<feature type="compositionally biased region" description="Basic and acidic residues" evidence="1">
    <location>
        <begin position="137"/>
        <end position="161"/>
    </location>
</feature>
<feature type="compositionally biased region" description="Low complexity" evidence="1">
    <location>
        <begin position="52"/>
        <end position="67"/>
    </location>
</feature>
<accession>A0A9P9BTF0</accession>
<dbReference type="InterPro" id="IPR036867">
    <property type="entry name" value="R3H_dom_sf"/>
</dbReference>
<proteinExistence type="predicted"/>
<keyword evidence="4" id="KW-1185">Reference proteome</keyword>
<feature type="region of interest" description="Disordered" evidence="1">
    <location>
        <begin position="1"/>
        <end position="67"/>
    </location>
</feature>
<dbReference type="InterPro" id="IPR025952">
    <property type="entry name" value="R3H-assoc_dom"/>
</dbReference>
<dbReference type="Pfam" id="PF13902">
    <property type="entry name" value="R3H-assoc"/>
    <property type="match status" value="1"/>
</dbReference>
<sequence>MAVYNAVPPPPGLGGAPIRGTTPDTTAHASHPVSTTTTTAAASTQRGPSPFTRSTSVTPQTTTQAASSTIDIEAWAVSAIESLSVSPAVAPRQQQHQQQPLSIPLDQELVKTRKVSIDPRARTNAVTPPPRPPSARDSQKRREALLKGKEGSRQRRRWENDRLLHVPNVQPPEPIDWEHRPTHPVVHVPYQLASAWDLHVRARVETKTAAAARRKQTQTRTLGDEHVTGRVPRELFVRAKKVPAVKTWVRSLEEPVRKFLVEREAAKPAAELESDSSSTEDEEIVFVGRNGTMRDGWKKAKREPKGADAAPQEGMVFDALGDDDESSAFKRWITHSISDYYGLKSQSVLMGNPRRKVVYVSLHPPSARQHPQSVHAISELPRPLWELC</sequence>
<feature type="region of interest" description="Disordered" evidence="1">
    <location>
        <begin position="114"/>
        <end position="161"/>
    </location>
</feature>
<dbReference type="GO" id="GO:0003676">
    <property type="term" value="F:nucleic acid binding"/>
    <property type="evidence" value="ECO:0007669"/>
    <property type="project" value="InterPro"/>
</dbReference>
<gene>
    <name evidence="3" type="ORF">B0I36DRAFT_93908</name>
</gene>
<dbReference type="AlphaFoldDB" id="A0A9P9BTF0"/>
<organism evidence="3 4">
    <name type="scientific">Microdochium trichocladiopsis</name>
    <dbReference type="NCBI Taxonomy" id="1682393"/>
    <lineage>
        <taxon>Eukaryota</taxon>
        <taxon>Fungi</taxon>
        <taxon>Dikarya</taxon>
        <taxon>Ascomycota</taxon>
        <taxon>Pezizomycotina</taxon>
        <taxon>Sordariomycetes</taxon>
        <taxon>Xylariomycetidae</taxon>
        <taxon>Xylariales</taxon>
        <taxon>Microdochiaceae</taxon>
        <taxon>Microdochium</taxon>
    </lineage>
</organism>
<name>A0A9P9BTF0_9PEZI</name>
<comment type="caution">
    <text evidence="3">The sequence shown here is derived from an EMBL/GenBank/DDBJ whole genome shotgun (WGS) entry which is preliminary data.</text>
</comment>
<feature type="compositionally biased region" description="Low complexity" evidence="1">
    <location>
        <begin position="25"/>
        <end position="44"/>
    </location>
</feature>
<evidence type="ECO:0000259" key="2">
    <source>
        <dbReference type="Pfam" id="PF13902"/>
    </source>
</evidence>
<dbReference type="GeneID" id="70193165"/>
<evidence type="ECO:0000256" key="1">
    <source>
        <dbReference type="SAM" id="MobiDB-lite"/>
    </source>
</evidence>